<keyword evidence="2 4" id="KW-0863">Zinc-finger</keyword>
<dbReference type="PANTHER" id="PTHR47692">
    <property type="entry name" value="RING/U-BOX SUPERFAMILY PROTEIN"/>
    <property type="match status" value="1"/>
</dbReference>
<evidence type="ECO:0000256" key="4">
    <source>
        <dbReference type="PROSITE-ProRule" id="PRU00175"/>
    </source>
</evidence>
<dbReference type="SMART" id="SM00184">
    <property type="entry name" value="RING"/>
    <property type="match status" value="1"/>
</dbReference>
<dbReference type="Proteomes" id="UP001153555">
    <property type="component" value="Unassembled WGS sequence"/>
</dbReference>
<dbReference type="PROSITE" id="PS00518">
    <property type="entry name" value="ZF_RING_1"/>
    <property type="match status" value="1"/>
</dbReference>
<dbReference type="InterPro" id="IPR017907">
    <property type="entry name" value="Znf_RING_CS"/>
</dbReference>
<dbReference type="InterPro" id="IPR013083">
    <property type="entry name" value="Znf_RING/FYVE/PHD"/>
</dbReference>
<keyword evidence="3" id="KW-0862">Zinc</keyword>
<reference evidence="6" key="1">
    <citation type="submission" date="2019-12" db="EMBL/GenBank/DDBJ databases">
        <authorList>
            <person name="Scholes J."/>
        </authorList>
    </citation>
    <scope>NUCLEOTIDE SEQUENCE</scope>
</reference>
<dbReference type="GO" id="GO:0008270">
    <property type="term" value="F:zinc ion binding"/>
    <property type="evidence" value="ECO:0007669"/>
    <property type="project" value="UniProtKB-KW"/>
</dbReference>
<comment type="caution">
    <text evidence="6">The sequence shown here is derived from an EMBL/GenBank/DDBJ whole genome shotgun (WGS) entry which is preliminary data.</text>
</comment>
<dbReference type="Gene3D" id="3.30.40.10">
    <property type="entry name" value="Zinc/RING finger domain, C3HC4 (zinc finger)"/>
    <property type="match status" value="1"/>
</dbReference>
<protein>
    <submittedName>
        <fullName evidence="6">RING/U-box superfamily protein</fullName>
    </submittedName>
</protein>
<gene>
    <name evidence="6" type="ORF">SHERM_15595</name>
</gene>
<accession>A0A9N7MXW8</accession>
<keyword evidence="7" id="KW-1185">Reference proteome</keyword>
<dbReference type="PANTHER" id="PTHR47692:SF2">
    <property type="entry name" value="ZINC FINGER RING-TYPE DOMAIN CONTAINING PROTEIN"/>
    <property type="match status" value="1"/>
</dbReference>
<dbReference type="EMBL" id="CACSLK010012531">
    <property type="protein sequence ID" value="CAA0815583.1"/>
    <property type="molecule type" value="Genomic_DNA"/>
</dbReference>
<evidence type="ECO:0000256" key="1">
    <source>
        <dbReference type="ARBA" id="ARBA00022723"/>
    </source>
</evidence>
<evidence type="ECO:0000259" key="5">
    <source>
        <dbReference type="PROSITE" id="PS50089"/>
    </source>
</evidence>
<dbReference type="OrthoDB" id="21204at2759"/>
<evidence type="ECO:0000256" key="3">
    <source>
        <dbReference type="ARBA" id="ARBA00022833"/>
    </source>
</evidence>
<dbReference type="Pfam" id="PF00097">
    <property type="entry name" value="zf-C3HC4"/>
    <property type="match status" value="1"/>
</dbReference>
<dbReference type="InterPro" id="IPR018957">
    <property type="entry name" value="Znf_C3HC4_RING-type"/>
</dbReference>
<feature type="domain" description="RING-type" evidence="5">
    <location>
        <begin position="42"/>
        <end position="91"/>
    </location>
</feature>
<dbReference type="SUPFAM" id="SSF57850">
    <property type="entry name" value="RING/U-box"/>
    <property type="match status" value="1"/>
</dbReference>
<organism evidence="6 7">
    <name type="scientific">Striga hermonthica</name>
    <name type="common">Purple witchweed</name>
    <name type="synonym">Buchnera hermonthica</name>
    <dbReference type="NCBI Taxonomy" id="68872"/>
    <lineage>
        <taxon>Eukaryota</taxon>
        <taxon>Viridiplantae</taxon>
        <taxon>Streptophyta</taxon>
        <taxon>Embryophyta</taxon>
        <taxon>Tracheophyta</taxon>
        <taxon>Spermatophyta</taxon>
        <taxon>Magnoliopsida</taxon>
        <taxon>eudicotyledons</taxon>
        <taxon>Gunneridae</taxon>
        <taxon>Pentapetalae</taxon>
        <taxon>asterids</taxon>
        <taxon>lamiids</taxon>
        <taxon>Lamiales</taxon>
        <taxon>Orobanchaceae</taxon>
        <taxon>Buchnereae</taxon>
        <taxon>Striga</taxon>
    </lineage>
</organism>
<sequence>MKWNDVVIKNYKGTFQASSCVSRMAEANSPTVSSSKSDPNPCPICLASVTEDSYLDKCFHKFCYNCIIRWTDVVASKRSRASSTLACPLCKTENLSIIYGFDGTSFQQHYICRSLRNRDFFSRAHRNRLKCYYTEPGDLADKLSVSRHWKLRKYVKQNHFLPVWLRREIQSLMQVEDVDVIVHHILGVIDSLIRDWSNNPRITSEMAQKEFRVSVSEAVRRFLTGRTERFVNELELFLASGLNIDAFDRVYAEHLGWEIHEINEADRVESPLEHVPAVPCLYIFDEDSNGN</sequence>
<evidence type="ECO:0000313" key="7">
    <source>
        <dbReference type="Proteomes" id="UP001153555"/>
    </source>
</evidence>
<evidence type="ECO:0000313" key="6">
    <source>
        <dbReference type="EMBL" id="CAA0815583.1"/>
    </source>
</evidence>
<evidence type="ECO:0000256" key="2">
    <source>
        <dbReference type="ARBA" id="ARBA00022771"/>
    </source>
</evidence>
<name>A0A9N7MXW8_STRHE</name>
<proteinExistence type="predicted"/>
<keyword evidence="1" id="KW-0479">Metal-binding</keyword>
<dbReference type="PROSITE" id="PS50089">
    <property type="entry name" value="ZF_RING_2"/>
    <property type="match status" value="1"/>
</dbReference>
<dbReference type="InterPro" id="IPR001841">
    <property type="entry name" value="Znf_RING"/>
</dbReference>
<dbReference type="AlphaFoldDB" id="A0A9N7MXW8"/>